<name>A0A1Y2LGQ3_9PROT</name>
<dbReference type="STRING" id="1293890.TALK_02485"/>
<dbReference type="RefSeq" id="WP_085615463.1">
    <property type="nucleotide sequence ID" value="NZ_JFKB01000001.1"/>
</dbReference>
<accession>A0A1Y2LGQ3</accession>
<evidence type="ECO:0000256" key="2">
    <source>
        <dbReference type="ARBA" id="ARBA00023315"/>
    </source>
</evidence>
<comment type="caution">
    <text evidence="4">The sequence shown here is derived from an EMBL/GenBank/DDBJ whole genome shotgun (WGS) entry which is preliminary data.</text>
</comment>
<dbReference type="Pfam" id="PF00583">
    <property type="entry name" value="Acetyltransf_1"/>
    <property type="match status" value="1"/>
</dbReference>
<protein>
    <submittedName>
        <fullName evidence="4">GCN5 family acetyltransferase</fullName>
    </submittedName>
</protein>
<reference evidence="4 5" key="1">
    <citation type="submission" date="2014-03" db="EMBL/GenBank/DDBJ databases">
        <title>The draft genome sequence of Thalassospira alkalitolerans JCM 18968.</title>
        <authorList>
            <person name="Lai Q."/>
            <person name="Shao Z."/>
        </authorList>
    </citation>
    <scope>NUCLEOTIDE SEQUENCE [LARGE SCALE GENOMIC DNA]</scope>
    <source>
        <strain evidence="4 5">JCM 18968</strain>
    </source>
</reference>
<dbReference type="InterPro" id="IPR016181">
    <property type="entry name" value="Acyl_CoA_acyltransferase"/>
</dbReference>
<dbReference type="InterPro" id="IPR000182">
    <property type="entry name" value="GNAT_dom"/>
</dbReference>
<evidence type="ECO:0000256" key="1">
    <source>
        <dbReference type="ARBA" id="ARBA00022679"/>
    </source>
</evidence>
<dbReference type="InterPro" id="IPR050832">
    <property type="entry name" value="Bact_Acetyltransf"/>
</dbReference>
<keyword evidence="5" id="KW-1185">Reference proteome</keyword>
<evidence type="ECO:0000259" key="3">
    <source>
        <dbReference type="PROSITE" id="PS51186"/>
    </source>
</evidence>
<dbReference type="Gene3D" id="3.40.630.30">
    <property type="match status" value="1"/>
</dbReference>
<evidence type="ECO:0000313" key="5">
    <source>
        <dbReference type="Proteomes" id="UP000193396"/>
    </source>
</evidence>
<keyword evidence="2" id="KW-0012">Acyltransferase</keyword>
<dbReference type="GO" id="GO:0016747">
    <property type="term" value="F:acyltransferase activity, transferring groups other than amino-acyl groups"/>
    <property type="evidence" value="ECO:0007669"/>
    <property type="project" value="InterPro"/>
</dbReference>
<dbReference type="PROSITE" id="PS51186">
    <property type="entry name" value="GNAT"/>
    <property type="match status" value="1"/>
</dbReference>
<evidence type="ECO:0000313" key="4">
    <source>
        <dbReference type="EMBL" id="OSQ50341.1"/>
    </source>
</evidence>
<dbReference type="CDD" id="cd04301">
    <property type="entry name" value="NAT_SF"/>
    <property type="match status" value="1"/>
</dbReference>
<dbReference type="OrthoDB" id="3389160at2"/>
<dbReference type="SUPFAM" id="SSF55729">
    <property type="entry name" value="Acyl-CoA N-acyltransferases (Nat)"/>
    <property type="match status" value="1"/>
</dbReference>
<dbReference type="AlphaFoldDB" id="A0A1Y2LGQ3"/>
<dbReference type="Proteomes" id="UP000193396">
    <property type="component" value="Unassembled WGS sequence"/>
</dbReference>
<organism evidence="4 5">
    <name type="scientific">Thalassospira alkalitolerans</name>
    <dbReference type="NCBI Taxonomy" id="1293890"/>
    <lineage>
        <taxon>Bacteria</taxon>
        <taxon>Pseudomonadati</taxon>
        <taxon>Pseudomonadota</taxon>
        <taxon>Alphaproteobacteria</taxon>
        <taxon>Rhodospirillales</taxon>
        <taxon>Thalassospiraceae</taxon>
        <taxon>Thalassospira</taxon>
    </lineage>
</organism>
<keyword evidence="1 4" id="KW-0808">Transferase</keyword>
<gene>
    <name evidence="4" type="ORF">TALK_02485</name>
</gene>
<feature type="domain" description="N-acetyltransferase" evidence="3">
    <location>
        <begin position="5"/>
        <end position="161"/>
    </location>
</feature>
<sequence>MVSALTIRPATDHDGDAIGNLIKAVFSDYPGCVFDRHGEFPERDAIASSFAADHGHIWVVEDAQSRILGCLGVTYSPAIGKAELHKVYLDRATRGQGIAQRMLTTALNWLGQTHVDCTDIVLWTDIRFEAGHRFYEKCGFTRTGETRDLDDLSVSSEYRFAANPADIRARIRQS</sequence>
<dbReference type="PANTHER" id="PTHR43877">
    <property type="entry name" value="AMINOALKYLPHOSPHONATE N-ACETYLTRANSFERASE-RELATED-RELATED"/>
    <property type="match status" value="1"/>
</dbReference>
<dbReference type="EMBL" id="JFKB01000001">
    <property type="protein sequence ID" value="OSQ50341.1"/>
    <property type="molecule type" value="Genomic_DNA"/>
</dbReference>
<proteinExistence type="predicted"/>